<name>A0A314ZUN4_PRUYE</name>
<comment type="caution">
    <text evidence="4">The sequence shown here is derived from an EMBL/GenBank/DDBJ whole genome shotgun (WGS) entry which is preliminary data.</text>
</comment>
<dbReference type="PANTHER" id="PTHR46351:SF3">
    <property type="entry name" value="WOUND-INDUCED PROTEIN WIN2"/>
    <property type="match status" value="1"/>
</dbReference>
<evidence type="ECO:0000256" key="2">
    <source>
        <dbReference type="SAM" id="SignalP"/>
    </source>
</evidence>
<evidence type="ECO:0000256" key="1">
    <source>
        <dbReference type="ARBA" id="ARBA00023157"/>
    </source>
</evidence>
<dbReference type="Pfam" id="PF00967">
    <property type="entry name" value="Barwin"/>
    <property type="match status" value="1"/>
</dbReference>
<dbReference type="AlphaFoldDB" id="A0A314ZUN4"/>
<dbReference type="SUPFAM" id="SSF50685">
    <property type="entry name" value="Barwin-like endoglucanases"/>
    <property type="match status" value="1"/>
</dbReference>
<dbReference type="Proteomes" id="UP000250321">
    <property type="component" value="Unassembled WGS sequence"/>
</dbReference>
<accession>A0A314ZUN4</accession>
<reference evidence="4 5" key="1">
    <citation type="submission" date="2018-02" db="EMBL/GenBank/DDBJ databases">
        <title>Draft genome of wild Prunus yedoensis var. nudiflora.</title>
        <authorList>
            <person name="Baek S."/>
            <person name="Kim J.-H."/>
            <person name="Choi K."/>
            <person name="Kim G.-B."/>
            <person name="Cho A."/>
            <person name="Jang H."/>
            <person name="Shin C.-H."/>
            <person name="Yu H.-J."/>
            <person name="Mun J.-H."/>
        </authorList>
    </citation>
    <scope>NUCLEOTIDE SEQUENCE [LARGE SCALE GENOMIC DNA]</scope>
    <source>
        <strain evidence="5">cv. Jeju island</strain>
        <tissue evidence="4">Leaf</tissue>
    </source>
</reference>
<protein>
    <recommendedName>
        <fullName evidence="3">Barwin domain-containing protein</fullName>
    </recommendedName>
</protein>
<dbReference type="InterPro" id="IPR001153">
    <property type="entry name" value="Barwin_dom"/>
</dbReference>
<gene>
    <name evidence="4" type="ORF">Pyn_23687</name>
</gene>
<keyword evidence="1" id="KW-1015">Disulfide bond</keyword>
<evidence type="ECO:0000259" key="3">
    <source>
        <dbReference type="PROSITE" id="PS51174"/>
    </source>
</evidence>
<sequence length="79" mass="8975">MGKLMLMVLLLLWPKCEQRPEQINWDLNAAGVYCSTWDAGSKPLEWRRKFGWTAFCGPVGLVDKLLVAIKSSHVIMVIN</sequence>
<dbReference type="InterPro" id="IPR036908">
    <property type="entry name" value="RlpA-like_sf"/>
</dbReference>
<dbReference type="GO" id="GO:0042742">
    <property type="term" value="P:defense response to bacterium"/>
    <property type="evidence" value="ECO:0007669"/>
    <property type="project" value="InterPro"/>
</dbReference>
<keyword evidence="5" id="KW-1185">Reference proteome</keyword>
<dbReference type="InterPro" id="IPR044301">
    <property type="entry name" value="PR4"/>
</dbReference>
<keyword evidence="2" id="KW-0732">Signal</keyword>
<feature type="chain" id="PRO_5016450766" description="Barwin domain-containing protein" evidence="2">
    <location>
        <begin position="19"/>
        <end position="79"/>
    </location>
</feature>
<dbReference type="GO" id="GO:0050832">
    <property type="term" value="P:defense response to fungus"/>
    <property type="evidence" value="ECO:0007669"/>
    <property type="project" value="InterPro"/>
</dbReference>
<evidence type="ECO:0000313" key="4">
    <source>
        <dbReference type="EMBL" id="PQQ05636.1"/>
    </source>
</evidence>
<evidence type="ECO:0000313" key="5">
    <source>
        <dbReference type="Proteomes" id="UP000250321"/>
    </source>
</evidence>
<dbReference type="EMBL" id="PJQY01001061">
    <property type="protein sequence ID" value="PQQ05636.1"/>
    <property type="molecule type" value="Genomic_DNA"/>
</dbReference>
<dbReference type="STRING" id="2094558.A0A314ZUN4"/>
<dbReference type="GO" id="GO:0004540">
    <property type="term" value="F:RNA nuclease activity"/>
    <property type="evidence" value="ECO:0007669"/>
    <property type="project" value="InterPro"/>
</dbReference>
<proteinExistence type="predicted"/>
<dbReference type="PROSITE" id="PS51174">
    <property type="entry name" value="BARWIN_3"/>
    <property type="match status" value="1"/>
</dbReference>
<dbReference type="PANTHER" id="PTHR46351">
    <property type="entry name" value="WOUND-INDUCED PROTEIN WIN2"/>
    <property type="match status" value="1"/>
</dbReference>
<dbReference type="OrthoDB" id="5985073at2759"/>
<dbReference type="Gene3D" id="2.40.40.10">
    <property type="entry name" value="RlpA-like domain"/>
    <property type="match status" value="1"/>
</dbReference>
<organism evidence="4 5">
    <name type="scientific">Prunus yedoensis var. nudiflora</name>
    <dbReference type="NCBI Taxonomy" id="2094558"/>
    <lineage>
        <taxon>Eukaryota</taxon>
        <taxon>Viridiplantae</taxon>
        <taxon>Streptophyta</taxon>
        <taxon>Embryophyta</taxon>
        <taxon>Tracheophyta</taxon>
        <taxon>Spermatophyta</taxon>
        <taxon>Magnoliopsida</taxon>
        <taxon>eudicotyledons</taxon>
        <taxon>Gunneridae</taxon>
        <taxon>Pentapetalae</taxon>
        <taxon>rosids</taxon>
        <taxon>fabids</taxon>
        <taxon>Rosales</taxon>
        <taxon>Rosaceae</taxon>
        <taxon>Amygdaloideae</taxon>
        <taxon>Amygdaleae</taxon>
        <taxon>Prunus</taxon>
    </lineage>
</organism>
<feature type="signal peptide" evidence="2">
    <location>
        <begin position="1"/>
        <end position="18"/>
    </location>
</feature>
<feature type="domain" description="Barwin" evidence="3">
    <location>
        <begin position="20"/>
        <end position="79"/>
    </location>
</feature>